<feature type="compositionally biased region" description="Low complexity" evidence="1">
    <location>
        <begin position="387"/>
        <end position="399"/>
    </location>
</feature>
<sequence>MDSSTRKQQQQVSSIRSAVEEDAGVLKSGLVTAGFTPIKSKKCYYAVLCERALELHESEKSQKKKRHARHLIDLSTCFNIDRHLDSRLKYCVSVMTPDETLLLRGETDAVSDEWFDVLMSAVIPARALRLGRPVLASEFFECAWDVVLMENPKLRKPVPNPEKMPNMCKKDPSLAGPQRLCFYPHTIILCRRGIEPASIPELPPSGIPPFRVCDFVEFPRKYVASFGCQEKFFIMRMGRSSPSGSAEVWAQCESEETAADIHNKLNKIIERESEKKKQMVNGPMLRASISAGSHVHHERVHVPPVRHRMGSAGNAYVIRACFFCVVYGLLSGGMTGTELTLRERRAQLRDSKAALESFEEMESRFISTSTTPLFVFDASMQRLAGGRISSPGSFSGSSSTEAIRRRCSGGKPSNGPASWGSGLAMPARAHSVTGTSCTSTSAPAASVLRVAPKKSDVISEEIPRGSFHHFENRHRASLASSSAAEETEDSGGTLRIVDADERSVSSKSANDREIAATIERMLPEELKQRCALRLGHLEGGSMGGRQSECDDHNDAGSFSAGCSTSTNDEFISTTPGDTSEDASGDNLEYAPMEMNSWSSGSTSHLAVPIPFEQQYNLEEVRSYVSDSSDSCYSSLAPNAAPRTYSFGSHISQPQRHVARRHHLPDDGTSFQESIGSSSMQNGVHQRGIEPSNSLLSSQEDPRKRAFSLGSKSWFQKPFRKFSRDLASRTHRHANTSAASLASTYGAPSAHTLHPSTTNTVPPIQAYIAPDPYPYSRVRSESIGSGRSTPYTHRSGSQAVGDHVQLDFGGGIVPLGRSASGSMHSVDSPTRNLHCRSRASSFGCSQRLLQSVRDPGDIVVHAVDIHDSEQPFCHPHLPSVRDKSTPLTHYQPEDGEYVRRDVRRGDDYVLSDPVFHELTGELCGCTPIASCSAVGDNQIGSVPAFTDSRSSQIFETIEENISGRSSRASTGCSDGEENKGNWSARAVKGSSASVATKELDDHCVEGESGVPDGQENNVEEMCIDKERGAAGRPIEASGINASSDCLVGGGLKRGNMRTVWQIGHKEGHRRLESRDDSDLRYVLVDLAHRSGGVHRKRSKSSSVCVGAGSPEYAQLQALTVAAPLSNKTLL</sequence>
<dbReference type="SMART" id="SM00233">
    <property type="entry name" value="PH"/>
    <property type="match status" value="1"/>
</dbReference>
<dbReference type="EMBL" id="UYWY01021512">
    <property type="protein sequence ID" value="VDM44320.1"/>
    <property type="molecule type" value="Genomic_DNA"/>
</dbReference>
<keyword evidence="2" id="KW-1133">Transmembrane helix</keyword>
<dbReference type="AlphaFoldDB" id="A0A183UWX9"/>
<keyword evidence="2" id="KW-0472">Membrane</keyword>
<feature type="compositionally biased region" description="Polar residues" evidence="1">
    <location>
        <begin position="560"/>
        <end position="577"/>
    </location>
</feature>
<feature type="compositionally biased region" description="Polar residues" evidence="1">
    <location>
        <begin position="668"/>
        <end position="683"/>
    </location>
</feature>
<keyword evidence="2" id="KW-0812">Transmembrane</keyword>
<feature type="region of interest" description="Disordered" evidence="1">
    <location>
        <begin position="387"/>
        <end position="422"/>
    </location>
</feature>
<accession>A0A183UWX9</accession>
<dbReference type="PROSITE" id="PS50003">
    <property type="entry name" value="PH_DOMAIN"/>
    <property type="match status" value="1"/>
</dbReference>
<dbReference type="Gene3D" id="2.30.29.30">
    <property type="entry name" value="Pleckstrin-homology domain (PH domain)/Phosphotyrosine-binding domain (PTB)"/>
    <property type="match status" value="2"/>
</dbReference>
<feature type="domain" description="PH" evidence="3">
    <location>
        <begin position="29"/>
        <end position="123"/>
    </location>
</feature>
<protein>
    <submittedName>
        <fullName evidence="6">Insulin receptor substrate 1</fullName>
    </submittedName>
</protein>
<dbReference type="SMART" id="SM01244">
    <property type="entry name" value="IRS"/>
    <property type="match status" value="1"/>
</dbReference>
<gene>
    <name evidence="4" type="ORF">TCNE_LOCUS12999</name>
</gene>
<feature type="region of interest" description="Disordered" evidence="1">
    <location>
        <begin position="473"/>
        <end position="509"/>
    </location>
</feature>
<dbReference type="WBParaSite" id="TCNE_0001299901-mRNA-1">
    <property type="protein sequence ID" value="TCNE_0001299901-mRNA-1"/>
    <property type="gene ID" value="TCNE_0001299901"/>
</dbReference>
<evidence type="ECO:0000256" key="2">
    <source>
        <dbReference type="SAM" id="Phobius"/>
    </source>
</evidence>
<keyword evidence="5" id="KW-1185">Reference proteome</keyword>
<dbReference type="Proteomes" id="UP000050794">
    <property type="component" value="Unassembled WGS sequence"/>
</dbReference>
<evidence type="ECO:0000259" key="3">
    <source>
        <dbReference type="PROSITE" id="PS50003"/>
    </source>
</evidence>
<dbReference type="InterPro" id="IPR011993">
    <property type="entry name" value="PH-like_dom_sf"/>
</dbReference>
<reference evidence="4 5" key="2">
    <citation type="submission" date="2018-11" db="EMBL/GenBank/DDBJ databases">
        <authorList>
            <consortium name="Pathogen Informatics"/>
        </authorList>
    </citation>
    <scope>NUCLEOTIDE SEQUENCE [LARGE SCALE GENOMIC DNA]</scope>
</reference>
<evidence type="ECO:0000313" key="5">
    <source>
        <dbReference type="Proteomes" id="UP000050794"/>
    </source>
</evidence>
<name>A0A183UWX9_TOXCA</name>
<reference evidence="6" key="1">
    <citation type="submission" date="2016-06" db="UniProtKB">
        <authorList>
            <consortium name="WormBaseParasite"/>
        </authorList>
    </citation>
    <scope>IDENTIFICATION</scope>
</reference>
<dbReference type="InterPro" id="IPR001849">
    <property type="entry name" value="PH_domain"/>
</dbReference>
<evidence type="ECO:0000313" key="6">
    <source>
        <dbReference type="WBParaSite" id="TCNE_0001299901-mRNA-1"/>
    </source>
</evidence>
<feature type="transmembrane region" description="Helical" evidence="2">
    <location>
        <begin position="316"/>
        <end position="334"/>
    </location>
</feature>
<dbReference type="SUPFAM" id="SSF50729">
    <property type="entry name" value="PH domain-like"/>
    <property type="match status" value="2"/>
</dbReference>
<evidence type="ECO:0000256" key="1">
    <source>
        <dbReference type="SAM" id="MobiDB-lite"/>
    </source>
</evidence>
<feature type="compositionally biased region" description="Basic and acidic residues" evidence="1">
    <location>
        <begin position="497"/>
        <end position="509"/>
    </location>
</feature>
<proteinExistence type="predicted"/>
<evidence type="ECO:0000313" key="4">
    <source>
        <dbReference type="EMBL" id="VDM44320.1"/>
    </source>
</evidence>
<organism evidence="5 6">
    <name type="scientific">Toxocara canis</name>
    <name type="common">Canine roundworm</name>
    <dbReference type="NCBI Taxonomy" id="6265"/>
    <lineage>
        <taxon>Eukaryota</taxon>
        <taxon>Metazoa</taxon>
        <taxon>Ecdysozoa</taxon>
        <taxon>Nematoda</taxon>
        <taxon>Chromadorea</taxon>
        <taxon>Rhabditida</taxon>
        <taxon>Spirurina</taxon>
        <taxon>Ascaridomorpha</taxon>
        <taxon>Ascaridoidea</taxon>
        <taxon>Toxocaridae</taxon>
        <taxon>Toxocara</taxon>
    </lineage>
</organism>
<feature type="region of interest" description="Disordered" evidence="1">
    <location>
        <begin position="666"/>
        <end position="701"/>
    </location>
</feature>
<feature type="region of interest" description="Disordered" evidence="1">
    <location>
        <begin position="560"/>
        <end position="586"/>
    </location>
</feature>